<proteinExistence type="inferred from homology"/>
<dbReference type="PANTHER" id="PTHR22893:SF91">
    <property type="entry name" value="NADPH DEHYDROGENASE 2-RELATED"/>
    <property type="match status" value="1"/>
</dbReference>
<comment type="similarity">
    <text evidence="2">Belongs to the NADH:flavin oxidoreductase/NADH oxidase family.</text>
</comment>
<dbReference type="AlphaFoldDB" id="A0A966DTX4"/>
<evidence type="ECO:0000259" key="4">
    <source>
        <dbReference type="Pfam" id="PF00724"/>
    </source>
</evidence>
<evidence type="ECO:0000256" key="1">
    <source>
        <dbReference type="ARBA" id="ARBA00001917"/>
    </source>
</evidence>
<dbReference type="InterPro" id="IPR001155">
    <property type="entry name" value="OxRdtase_FMN_N"/>
</dbReference>
<gene>
    <name evidence="5" type="ORF">GSY63_17220</name>
</gene>
<feature type="domain" description="NADH:flavin oxidoreductase/NADH oxidase N-terminal" evidence="4">
    <location>
        <begin position="9"/>
        <end position="344"/>
    </location>
</feature>
<dbReference type="FunFam" id="3.20.20.70:FF:000059">
    <property type="entry name" value="N-ethylmaleimide reductase, FMN-linked"/>
    <property type="match status" value="1"/>
</dbReference>
<protein>
    <submittedName>
        <fullName evidence="5">Alkene reductase</fullName>
    </submittedName>
</protein>
<dbReference type="RefSeq" id="WP_166587086.1">
    <property type="nucleotide sequence ID" value="NZ_WWEO01000044.1"/>
</dbReference>
<evidence type="ECO:0000256" key="2">
    <source>
        <dbReference type="ARBA" id="ARBA00005979"/>
    </source>
</evidence>
<organism evidence="5 6">
    <name type="scientific">Mucilaginibacter agri</name>
    <dbReference type="NCBI Taxonomy" id="2695265"/>
    <lineage>
        <taxon>Bacteria</taxon>
        <taxon>Pseudomonadati</taxon>
        <taxon>Bacteroidota</taxon>
        <taxon>Sphingobacteriia</taxon>
        <taxon>Sphingobacteriales</taxon>
        <taxon>Sphingobacteriaceae</taxon>
        <taxon>Mucilaginibacter</taxon>
    </lineage>
</organism>
<dbReference type="InterPro" id="IPR045247">
    <property type="entry name" value="Oye-like"/>
</dbReference>
<comment type="cofactor">
    <cofactor evidence="1">
        <name>FMN</name>
        <dbReference type="ChEBI" id="CHEBI:58210"/>
    </cofactor>
</comment>
<dbReference type="GO" id="GO:0010181">
    <property type="term" value="F:FMN binding"/>
    <property type="evidence" value="ECO:0007669"/>
    <property type="project" value="InterPro"/>
</dbReference>
<dbReference type="Pfam" id="PF00724">
    <property type="entry name" value="Oxidored_FMN"/>
    <property type="match status" value="1"/>
</dbReference>
<keyword evidence="3" id="KW-0560">Oxidoreductase</keyword>
<evidence type="ECO:0000256" key="3">
    <source>
        <dbReference type="ARBA" id="ARBA00023002"/>
    </source>
</evidence>
<dbReference type="GO" id="GO:0005829">
    <property type="term" value="C:cytosol"/>
    <property type="evidence" value="ECO:0007669"/>
    <property type="project" value="UniProtKB-ARBA"/>
</dbReference>
<reference evidence="5" key="2">
    <citation type="submission" date="2020-10" db="EMBL/GenBank/DDBJ databases">
        <title>Mucilaginibacter sp. nov., isolated from soil.</title>
        <authorList>
            <person name="Jeon C.O."/>
        </authorList>
    </citation>
    <scope>NUCLEOTIDE SEQUENCE</scope>
    <source>
        <strain evidence="5">R11</strain>
    </source>
</reference>
<dbReference type="Gene3D" id="3.20.20.70">
    <property type="entry name" value="Aldolase class I"/>
    <property type="match status" value="1"/>
</dbReference>
<dbReference type="CDD" id="cd02933">
    <property type="entry name" value="OYE_like_FMN"/>
    <property type="match status" value="1"/>
</dbReference>
<evidence type="ECO:0000313" key="5">
    <source>
        <dbReference type="EMBL" id="NCD71110.1"/>
    </source>
</evidence>
<dbReference type="GO" id="GO:0016628">
    <property type="term" value="F:oxidoreductase activity, acting on the CH-CH group of donors, NAD or NADP as acceptor"/>
    <property type="evidence" value="ECO:0007669"/>
    <property type="project" value="UniProtKB-ARBA"/>
</dbReference>
<dbReference type="EMBL" id="WWEO01000044">
    <property type="protein sequence ID" value="NCD71110.1"/>
    <property type="molecule type" value="Genomic_DNA"/>
</dbReference>
<dbReference type="SUPFAM" id="SSF51395">
    <property type="entry name" value="FMN-linked oxidoreductases"/>
    <property type="match status" value="1"/>
</dbReference>
<sequence>MENSIKNTDLFTPVTIGGFQMKNRIMMAPLTRSRAGNDGVPTDLHAQYYAQRASAGLIISEATNISPMGKGYAFTPGIWSKEQVNGWKKVTDAVHQAGGLIVCQFWHVGRFSHTSVLPGGISPVSSSAVKADGKTYTEHGFEDVSMPRALETNEIPALLEDYRHATACAKAAGFDGVEIHSANNYLLEQFIRDSVNHRTDKYGGGVENRTRLTCEVVEVVVKEWGDSNHVGIRLSPTTPDAGNTSMDSDVMGTYGFLIEKLNAYNLAYLHFVEGATANSREIPEGIDLQVLRKKFNGPYVANNGYTLALANDARRSDLADAIAFGRPWISNPDLVYRLENGIPLTHAPREAFYGGGAVGYTDWPTAN</sequence>
<dbReference type="InterPro" id="IPR013785">
    <property type="entry name" value="Aldolase_TIM"/>
</dbReference>
<comment type="caution">
    <text evidence="5">The sequence shown here is derived from an EMBL/GenBank/DDBJ whole genome shotgun (WGS) entry which is preliminary data.</text>
</comment>
<reference evidence="5" key="1">
    <citation type="submission" date="2020-01" db="EMBL/GenBank/DDBJ databases">
        <authorList>
            <person name="Seo Y.L."/>
        </authorList>
    </citation>
    <scope>NUCLEOTIDE SEQUENCE</scope>
    <source>
        <strain evidence="5">R11</strain>
    </source>
</reference>
<accession>A0A966DTX4</accession>
<name>A0A966DTX4_9SPHI</name>
<dbReference type="Proteomes" id="UP000638732">
    <property type="component" value="Unassembled WGS sequence"/>
</dbReference>
<evidence type="ECO:0000313" key="6">
    <source>
        <dbReference type="Proteomes" id="UP000638732"/>
    </source>
</evidence>
<dbReference type="PANTHER" id="PTHR22893">
    <property type="entry name" value="NADH OXIDOREDUCTASE-RELATED"/>
    <property type="match status" value="1"/>
</dbReference>
<keyword evidence="6" id="KW-1185">Reference proteome</keyword>